<feature type="transmembrane region" description="Helical" evidence="7">
    <location>
        <begin position="95"/>
        <end position="119"/>
    </location>
</feature>
<dbReference type="RefSeq" id="WP_107841136.1">
    <property type="nucleotide sequence ID" value="NZ_JARSFG010000019.1"/>
</dbReference>
<evidence type="ECO:0000259" key="8">
    <source>
        <dbReference type="PROSITE" id="PS50928"/>
    </source>
</evidence>
<evidence type="ECO:0000313" key="9">
    <source>
        <dbReference type="EMBL" id="MEC1179713.1"/>
    </source>
</evidence>
<dbReference type="AlphaFoldDB" id="A0AAW9NU03"/>
<organism evidence="9 10">
    <name type="scientific">Metasolibacillus meyeri</name>
    <dbReference type="NCBI Taxonomy" id="1071052"/>
    <lineage>
        <taxon>Bacteria</taxon>
        <taxon>Bacillati</taxon>
        <taxon>Bacillota</taxon>
        <taxon>Bacilli</taxon>
        <taxon>Bacillales</taxon>
        <taxon>Caryophanaceae</taxon>
        <taxon>Metasolibacillus</taxon>
    </lineage>
</organism>
<sequence>MTKYIIRRLLQTIPVLIGVSILVFSLMFLIPGDPARVMAGEGASEQTIENLREKLGLNDPAYVQYGRFMSSAIKGDLGNSVRTGRPVMDEISTRFWVTVELAIYSTILAVFIGLIAGIVSAVRHYTLTDIFIMIIALFGLSMPNFWLGLVLIQWFALGNLPFDTDMPKWLFDIIHMRPSGWGESWRQMVLPVITLGTGGAAIIARMTRSSMLEVIGQDYIRTARAKGVSERIVIYRHALKNALIPVVTVIGLEFGGFLGGAVLTETIFAINGMGRLTIDAIRQRDFPIVQGTVLVISVIFVLVNLLVDVSYKLLNKRIDLN</sequence>
<comment type="caution">
    <text evidence="9">The sequence shown here is derived from an EMBL/GenBank/DDBJ whole genome shotgun (WGS) entry which is preliminary data.</text>
</comment>
<feature type="domain" description="ABC transmembrane type-1" evidence="8">
    <location>
        <begin position="95"/>
        <end position="307"/>
    </location>
</feature>
<dbReference type="GO" id="GO:0055085">
    <property type="term" value="P:transmembrane transport"/>
    <property type="evidence" value="ECO:0007669"/>
    <property type="project" value="InterPro"/>
</dbReference>
<gene>
    <name evidence="9" type="ORF">P9B03_14530</name>
</gene>
<dbReference type="PANTHER" id="PTHR43163:SF6">
    <property type="entry name" value="DIPEPTIDE TRANSPORT SYSTEM PERMEASE PROTEIN DPPB-RELATED"/>
    <property type="match status" value="1"/>
</dbReference>
<dbReference type="PROSITE" id="PS50928">
    <property type="entry name" value="ABC_TM1"/>
    <property type="match status" value="1"/>
</dbReference>
<dbReference type="CDD" id="cd06261">
    <property type="entry name" value="TM_PBP2"/>
    <property type="match status" value="1"/>
</dbReference>
<dbReference type="SUPFAM" id="SSF161098">
    <property type="entry name" value="MetI-like"/>
    <property type="match status" value="1"/>
</dbReference>
<evidence type="ECO:0000256" key="1">
    <source>
        <dbReference type="ARBA" id="ARBA00004651"/>
    </source>
</evidence>
<evidence type="ECO:0000256" key="6">
    <source>
        <dbReference type="ARBA" id="ARBA00023136"/>
    </source>
</evidence>
<keyword evidence="2 7" id="KW-0813">Transport</keyword>
<feature type="transmembrane region" description="Helical" evidence="7">
    <location>
        <begin position="131"/>
        <end position="156"/>
    </location>
</feature>
<name>A0AAW9NU03_9BACL</name>
<feature type="transmembrane region" description="Helical" evidence="7">
    <location>
        <begin position="12"/>
        <end position="30"/>
    </location>
</feature>
<dbReference type="Pfam" id="PF00528">
    <property type="entry name" value="BPD_transp_1"/>
    <property type="match status" value="1"/>
</dbReference>
<dbReference type="InterPro" id="IPR035906">
    <property type="entry name" value="MetI-like_sf"/>
</dbReference>
<dbReference type="PANTHER" id="PTHR43163">
    <property type="entry name" value="DIPEPTIDE TRANSPORT SYSTEM PERMEASE PROTEIN DPPB-RELATED"/>
    <property type="match status" value="1"/>
</dbReference>
<evidence type="ECO:0000256" key="7">
    <source>
        <dbReference type="RuleBase" id="RU363032"/>
    </source>
</evidence>
<keyword evidence="5 7" id="KW-1133">Transmembrane helix</keyword>
<evidence type="ECO:0000256" key="4">
    <source>
        <dbReference type="ARBA" id="ARBA00022692"/>
    </source>
</evidence>
<dbReference type="Proteomes" id="UP001344888">
    <property type="component" value="Unassembled WGS sequence"/>
</dbReference>
<evidence type="ECO:0000256" key="5">
    <source>
        <dbReference type="ARBA" id="ARBA00022989"/>
    </source>
</evidence>
<reference evidence="9 10" key="1">
    <citation type="submission" date="2023-03" db="EMBL/GenBank/DDBJ databases">
        <title>Bacillus Genome Sequencing.</title>
        <authorList>
            <person name="Dunlap C."/>
        </authorList>
    </citation>
    <scope>NUCLEOTIDE SEQUENCE [LARGE SCALE GENOMIC DNA]</scope>
    <source>
        <strain evidence="9 10">B-59205</strain>
    </source>
</reference>
<dbReference type="Pfam" id="PF19300">
    <property type="entry name" value="BPD_transp_1_N"/>
    <property type="match status" value="1"/>
</dbReference>
<dbReference type="InterPro" id="IPR000515">
    <property type="entry name" value="MetI-like"/>
</dbReference>
<evidence type="ECO:0000256" key="3">
    <source>
        <dbReference type="ARBA" id="ARBA00022475"/>
    </source>
</evidence>
<comment type="subcellular location">
    <subcellularLocation>
        <location evidence="1 7">Cell membrane</location>
        <topology evidence="1 7">Multi-pass membrane protein</topology>
    </subcellularLocation>
</comment>
<keyword evidence="10" id="KW-1185">Reference proteome</keyword>
<feature type="transmembrane region" description="Helical" evidence="7">
    <location>
        <begin position="185"/>
        <end position="204"/>
    </location>
</feature>
<proteinExistence type="inferred from homology"/>
<feature type="transmembrane region" description="Helical" evidence="7">
    <location>
        <begin position="242"/>
        <end position="268"/>
    </location>
</feature>
<accession>A0AAW9NU03</accession>
<dbReference type="EMBL" id="JARSFG010000019">
    <property type="protein sequence ID" value="MEC1179713.1"/>
    <property type="molecule type" value="Genomic_DNA"/>
</dbReference>
<dbReference type="GO" id="GO:0005886">
    <property type="term" value="C:plasma membrane"/>
    <property type="evidence" value="ECO:0007669"/>
    <property type="project" value="UniProtKB-SubCell"/>
</dbReference>
<evidence type="ECO:0000313" key="10">
    <source>
        <dbReference type="Proteomes" id="UP001344888"/>
    </source>
</evidence>
<keyword evidence="6 7" id="KW-0472">Membrane</keyword>
<keyword evidence="3" id="KW-1003">Cell membrane</keyword>
<evidence type="ECO:0000256" key="2">
    <source>
        <dbReference type="ARBA" id="ARBA00022448"/>
    </source>
</evidence>
<dbReference type="InterPro" id="IPR045621">
    <property type="entry name" value="BPD_transp_1_N"/>
</dbReference>
<comment type="similarity">
    <text evidence="7">Belongs to the binding-protein-dependent transport system permease family.</text>
</comment>
<feature type="transmembrane region" description="Helical" evidence="7">
    <location>
        <begin position="288"/>
        <end position="307"/>
    </location>
</feature>
<keyword evidence="4 7" id="KW-0812">Transmembrane</keyword>
<protein>
    <submittedName>
        <fullName evidence="9">ABC transporter permease</fullName>
    </submittedName>
</protein>
<dbReference type="Gene3D" id="1.10.3720.10">
    <property type="entry name" value="MetI-like"/>
    <property type="match status" value="1"/>
</dbReference>